<name>A0AAJ0GWH5_9PEZI</name>
<proteinExistence type="predicted"/>
<evidence type="ECO:0000256" key="1">
    <source>
        <dbReference type="PROSITE-ProRule" id="PRU00023"/>
    </source>
</evidence>
<dbReference type="PROSITE" id="PS50297">
    <property type="entry name" value="ANK_REP_REGION"/>
    <property type="match status" value="2"/>
</dbReference>
<feature type="domain" description="Heterokaryon incompatibility" evidence="3">
    <location>
        <begin position="45"/>
        <end position="183"/>
    </location>
</feature>
<evidence type="ECO:0000256" key="2">
    <source>
        <dbReference type="SAM" id="MobiDB-lite"/>
    </source>
</evidence>
<organism evidence="4 5">
    <name type="scientific">Chaetomium strumarium</name>
    <dbReference type="NCBI Taxonomy" id="1170767"/>
    <lineage>
        <taxon>Eukaryota</taxon>
        <taxon>Fungi</taxon>
        <taxon>Dikarya</taxon>
        <taxon>Ascomycota</taxon>
        <taxon>Pezizomycotina</taxon>
        <taxon>Sordariomycetes</taxon>
        <taxon>Sordariomycetidae</taxon>
        <taxon>Sordariales</taxon>
        <taxon>Chaetomiaceae</taxon>
        <taxon>Chaetomium</taxon>
    </lineage>
</organism>
<dbReference type="InterPro" id="IPR002110">
    <property type="entry name" value="Ankyrin_rpt"/>
</dbReference>
<feature type="repeat" description="ANK" evidence="1">
    <location>
        <begin position="545"/>
        <end position="569"/>
    </location>
</feature>
<reference evidence="4" key="1">
    <citation type="journal article" date="2023" name="Mol. Phylogenet. Evol.">
        <title>Genome-scale phylogeny and comparative genomics of the fungal order Sordariales.</title>
        <authorList>
            <person name="Hensen N."/>
            <person name="Bonometti L."/>
            <person name="Westerberg I."/>
            <person name="Brannstrom I.O."/>
            <person name="Guillou S."/>
            <person name="Cros-Aarteil S."/>
            <person name="Calhoun S."/>
            <person name="Haridas S."/>
            <person name="Kuo A."/>
            <person name="Mondo S."/>
            <person name="Pangilinan J."/>
            <person name="Riley R."/>
            <person name="LaButti K."/>
            <person name="Andreopoulos B."/>
            <person name="Lipzen A."/>
            <person name="Chen C."/>
            <person name="Yan M."/>
            <person name="Daum C."/>
            <person name="Ng V."/>
            <person name="Clum A."/>
            <person name="Steindorff A."/>
            <person name="Ohm R.A."/>
            <person name="Martin F."/>
            <person name="Silar P."/>
            <person name="Natvig D.O."/>
            <person name="Lalanne C."/>
            <person name="Gautier V."/>
            <person name="Ament-Velasquez S.L."/>
            <person name="Kruys A."/>
            <person name="Hutchinson M.I."/>
            <person name="Powell A.J."/>
            <person name="Barry K."/>
            <person name="Miller A.N."/>
            <person name="Grigoriev I.V."/>
            <person name="Debuchy R."/>
            <person name="Gladieux P."/>
            <person name="Hiltunen Thoren M."/>
            <person name="Johannesson H."/>
        </authorList>
    </citation>
    <scope>NUCLEOTIDE SEQUENCE</scope>
    <source>
        <strain evidence="4">CBS 333.67</strain>
    </source>
</reference>
<dbReference type="Pfam" id="PF12796">
    <property type="entry name" value="Ank_2"/>
    <property type="match status" value="1"/>
</dbReference>
<dbReference type="AlphaFoldDB" id="A0AAJ0GWH5"/>
<keyword evidence="5" id="KW-1185">Reference proteome</keyword>
<dbReference type="SMART" id="SM00248">
    <property type="entry name" value="ANK"/>
    <property type="match status" value="3"/>
</dbReference>
<dbReference type="PANTHER" id="PTHR24148:SF78">
    <property type="entry name" value="HETEROKARYON INCOMPATIBILITY DOMAIN-CONTAINING PROTEIN"/>
    <property type="match status" value="1"/>
</dbReference>
<gene>
    <name evidence="4" type="ORF">B0T15DRAFT_566727</name>
</gene>
<dbReference type="InterPro" id="IPR036770">
    <property type="entry name" value="Ankyrin_rpt-contain_sf"/>
</dbReference>
<accession>A0AAJ0GWH5</accession>
<dbReference type="GeneID" id="87889535"/>
<feature type="repeat" description="ANK" evidence="1">
    <location>
        <begin position="511"/>
        <end position="535"/>
    </location>
</feature>
<evidence type="ECO:0000313" key="4">
    <source>
        <dbReference type="EMBL" id="KAK3307140.1"/>
    </source>
</evidence>
<reference evidence="4" key="2">
    <citation type="submission" date="2023-06" db="EMBL/GenBank/DDBJ databases">
        <authorList>
            <consortium name="Lawrence Berkeley National Laboratory"/>
            <person name="Mondo S.J."/>
            <person name="Hensen N."/>
            <person name="Bonometti L."/>
            <person name="Westerberg I."/>
            <person name="Brannstrom I.O."/>
            <person name="Guillou S."/>
            <person name="Cros-Aarteil S."/>
            <person name="Calhoun S."/>
            <person name="Haridas S."/>
            <person name="Kuo A."/>
            <person name="Pangilinan J."/>
            <person name="Riley R."/>
            <person name="Labutti K."/>
            <person name="Andreopoulos B."/>
            <person name="Lipzen A."/>
            <person name="Chen C."/>
            <person name="Yanf M."/>
            <person name="Daum C."/>
            <person name="Ng V."/>
            <person name="Clum A."/>
            <person name="Steindorff A."/>
            <person name="Ohm R."/>
            <person name="Martin F."/>
            <person name="Silar P."/>
            <person name="Natvig D."/>
            <person name="Lalanne C."/>
            <person name="Gautier V."/>
            <person name="Ament-Velasquez S.L."/>
            <person name="Kruys A."/>
            <person name="Hutchinson M.I."/>
            <person name="Powell A.J."/>
            <person name="Barry K."/>
            <person name="Miller A.N."/>
            <person name="Grigoriev I.V."/>
            <person name="Debuchy R."/>
            <person name="Gladieux P."/>
            <person name="Thoren M.H."/>
            <person name="Johannesson H."/>
        </authorList>
    </citation>
    <scope>NUCLEOTIDE SEQUENCE</scope>
    <source>
        <strain evidence="4">CBS 333.67</strain>
    </source>
</reference>
<protein>
    <submittedName>
        <fullName evidence="4">Heterokaryon incompatibility protein-domain-containing protein</fullName>
    </submittedName>
</protein>
<keyword evidence="1" id="KW-0040">ANK repeat</keyword>
<comment type="caution">
    <text evidence="4">The sequence shown here is derived from an EMBL/GenBank/DDBJ whole genome shotgun (WGS) entry which is preliminary data.</text>
</comment>
<dbReference type="SUPFAM" id="SSF48403">
    <property type="entry name" value="Ankyrin repeat"/>
    <property type="match status" value="1"/>
</dbReference>
<dbReference type="Proteomes" id="UP001273166">
    <property type="component" value="Unassembled WGS sequence"/>
</dbReference>
<dbReference type="Gene3D" id="1.25.40.20">
    <property type="entry name" value="Ankyrin repeat-containing domain"/>
    <property type="match status" value="2"/>
</dbReference>
<dbReference type="EMBL" id="JAUDZG010000003">
    <property type="protein sequence ID" value="KAK3307140.1"/>
    <property type="molecule type" value="Genomic_DNA"/>
</dbReference>
<sequence>MAIYNPLPEGSVRLLRLLPHSDENSPIECHVFTCTLLDSGRTHPYEALSYVWESADDPQPLSINDSELWVKGNLHAALSHLRDPFLDRVLWIDALCINQKDDDEKGHQVGLMAKIYAKASRVIVWLGKAADNSDHALIAIRKAAEEQDENAAISTSSTVDETQQAILKLLERPWFQRIWVLQEVAAARSILIKCGPTEIDGHAFCVCLDAVQLSHDMRPDLQALIPQVIYLIWGVVFRPRHEISSSGGLSLGICPLGELVDMYHARKATLSLDKVYALLGMSSDNPSTAGLEADYKALWKDLFQKLIRFCLSDQVSVSTWDSDEVAIIEAKADIIGKISSIIKDASRYDRQHVEITWKGEGLRSEQSSHFTFQTSAKVIRHWDVVCLLPGASAPTIIRPRKGFSSIVMVAAPLLTGQLLKQMGPVTRYPNDLLLVWDWDMSRAEAHDEDYESFITSRGAMRSWNLGLLLDKVGRYGEAAKSLRNAVEFHRTGWSLRSVEKTGPPRRAKKRDGRTPLSWAAGEGHEAVVQFLLATGKVDPDSRDKSRRTPLSYAAAGGHNAVIQLLLATGKLLLATGKVDANSMDMFCNTPLSYAITGGHDAIVQLLQRTVEKNIIEEMEINSGSSRYNR</sequence>
<dbReference type="Pfam" id="PF06985">
    <property type="entry name" value="HET"/>
    <property type="match status" value="1"/>
</dbReference>
<dbReference type="InterPro" id="IPR052895">
    <property type="entry name" value="HetReg/Transcr_Mod"/>
</dbReference>
<dbReference type="PROSITE" id="PS50088">
    <property type="entry name" value="ANK_REPEAT"/>
    <property type="match status" value="2"/>
</dbReference>
<dbReference type="InterPro" id="IPR010730">
    <property type="entry name" value="HET"/>
</dbReference>
<evidence type="ECO:0000313" key="5">
    <source>
        <dbReference type="Proteomes" id="UP001273166"/>
    </source>
</evidence>
<dbReference type="PANTHER" id="PTHR24148">
    <property type="entry name" value="ANKYRIN REPEAT DOMAIN-CONTAINING PROTEIN 39 HOMOLOG-RELATED"/>
    <property type="match status" value="1"/>
</dbReference>
<dbReference type="RefSeq" id="XP_062722920.1">
    <property type="nucleotide sequence ID" value="XM_062870706.1"/>
</dbReference>
<feature type="region of interest" description="Disordered" evidence="2">
    <location>
        <begin position="497"/>
        <end position="516"/>
    </location>
</feature>
<evidence type="ECO:0000259" key="3">
    <source>
        <dbReference type="Pfam" id="PF06985"/>
    </source>
</evidence>